<dbReference type="GO" id="GO:0005829">
    <property type="term" value="C:cytosol"/>
    <property type="evidence" value="ECO:0007669"/>
    <property type="project" value="TreeGrafter"/>
</dbReference>
<feature type="domain" description="Thymidylate synthase/dCMP hydroxymethylase" evidence="3">
    <location>
        <begin position="1"/>
        <end position="30"/>
    </location>
</feature>
<dbReference type="GO" id="GO:0004799">
    <property type="term" value="F:thymidylate synthase activity"/>
    <property type="evidence" value="ECO:0007669"/>
    <property type="project" value="TreeGrafter"/>
</dbReference>
<dbReference type="PANTHER" id="PTHR11548">
    <property type="entry name" value="THYMIDYLATE SYNTHASE 1"/>
    <property type="match status" value="1"/>
</dbReference>
<dbReference type="InterPro" id="IPR045097">
    <property type="entry name" value="Thymidate_synth/dCMP_Mease"/>
</dbReference>
<dbReference type="GO" id="GO:0032259">
    <property type="term" value="P:methylation"/>
    <property type="evidence" value="ECO:0007669"/>
    <property type="project" value="UniProtKB-KW"/>
</dbReference>
<dbReference type="EMBL" id="BARS01039471">
    <property type="protein sequence ID" value="GAG19272.1"/>
    <property type="molecule type" value="Genomic_DNA"/>
</dbReference>
<feature type="non-terminal residue" evidence="4">
    <location>
        <position position="1"/>
    </location>
</feature>
<organism evidence="4">
    <name type="scientific">marine sediment metagenome</name>
    <dbReference type="NCBI Taxonomy" id="412755"/>
    <lineage>
        <taxon>unclassified sequences</taxon>
        <taxon>metagenomes</taxon>
        <taxon>ecological metagenomes</taxon>
    </lineage>
</organism>
<dbReference type="Gene3D" id="3.30.572.10">
    <property type="entry name" value="Thymidylate synthase/dCMP hydroxymethylase domain"/>
    <property type="match status" value="1"/>
</dbReference>
<reference evidence="4" key="1">
    <citation type="journal article" date="2014" name="Front. Microbiol.">
        <title>High frequency of phylogenetically diverse reductive dehalogenase-homologous genes in deep subseafloor sedimentary metagenomes.</title>
        <authorList>
            <person name="Kawai M."/>
            <person name="Futagami T."/>
            <person name="Toyoda A."/>
            <person name="Takaki Y."/>
            <person name="Nishi S."/>
            <person name="Hori S."/>
            <person name="Arai W."/>
            <person name="Tsubouchi T."/>
            <person name="Morono Y."/>
            <person name="Uchiyama I."/>
            <person name="Ito T."/>
            <person name="Fujiyama A."/>
            <person name="Inagaki F."/>
            <person name="Takami H."/>
        </authorList>
    </citation>
    <scope>NUCLEOTIDE SEQUENCE</scope>
    <source>
        <strain evidence="4">Expedition CK06-06</strain>
    </source>
</reference>
<proteinExistence type="predicted"/>
<dbReference type="InterPro" id="IPR023451">
    <property type="entry name" value="Thymidate_synth/dCMP_Mease_dom"/>
</dbReference>
<dbReference type="Pfam" id="PF00303">
    <property type="entry name" value="Thymidylat_synt"/>
    <property type="match status" value="2"/>
</dbReference>
<feature type="domain" description="Thymidylate synthase/dCMP hydroxymethylase" evidence="3">
    <location>
        <begin position="75"/>
        <end position="183"/>
    </location>
</feature>
<keyword evidence="1" id="KW-0489">Methyltransferase</keyword>
<dbReference type="GO" id="GO:0006231">
    <property type="term" value="P:dTMP biosynthetic process"/>
    <property type="evidence" value="ECO:0007669"/>
    <property type="project" value="TreeGrafter"/>
</dbReference>
<evidence type="ECO:0000256" key="2">
    <source>
        <dbReference type="ARBA" id="ARBA00022679"/>
    </source>
</evidence>
<dbReference type="PANTHER" id="PTHR11548:SF1">
    <property type="entry name" value="THYMIDYLATE SYNTHASE 1"/>
    <property type="match status" value="1"/>
</dbReference>
<comment type="caution">
    <text evidence="4">The sequence shown here is derived from an EMBL/GenBank/DDBJ whole genome shotgun (WGS) entry which is preliminary data.</text>
</comment>
<accession>X0W7N0</accession>
<sequence length="190" mass="21924">IIDGWNKADFPDMALPPCHLLYQFIVRPLSVEERYKFVAESLSPEDDRTIRNGLKYDYEGKRMHKRFDELNVPRFYLDVNMYQRSCDTFLGVPFNIASMSLLLMIMAKASNMIVGVANWIGGDTHMYVSHRDAVDEQLSRTPTTLPTVLLNKDIQTLEDIENLTLDDIELRDYVSQGKIKAELFTGLKKK</sequence>
<gene>
    <name evidence="4" type="ORF">S01H1_60263</name>
</gene>
<evidence type="ECO:0000256" key="1">
    <source>
        <dbReference type="ARBA" id="ARBA00022603"/>
    </source>
</evidence>
<dbReference type="SUPFAM" id="SSF55831">
    <property type="entry name" value="Thymidylate synthase/dCMP hydroxymethylase"/>
    <property type="match status" value="1"/>
</dbReference>
<keyword evidence="2" id="KW-0808">Transferase</keyword>
<dbReference type="AlphaFoldDB" id="X0W7N0"/>
<protein>
    <recommendedName>
        <fullName evidence="3">Thymidylate synthase/dCMP hydroxymethylase domain-containing protein</fullName>
    </recommendedName>
</protein>
<name>X0W7N0_9ZZZZ</name>
<evidence type="ECO:0000313" key="4">
    <source>
        <dbReference type="EMBL" id="GAG19272.1"/>
    </source>
</evidence>
<dbReference type="InterPro" id="IPR036926">
    <property type="entry name" value="Thymidate_synth/dCMP_Mease_sf"/>
</dbReference>
<evidence type="ECO:0000259" key="3">
    <source>
        <dbReference type="Pfam" id="PF00303"/>
    </source>
</evidence>